<dbReference type="FunFam" id="3.30.465.10:FF:000001">
    <property type="entry name" value="D-2-hydroxyglutarate dehydrogenase, mitochondrial"/>
    <property type="match status" value="1"/>
</dbReference>
<comment type="caution">
    <text evidence="6">The sequence shown here is derived from an EMBL/GenBank/DDBJ whole genome shotgun (WGS) entry which is preliminary data.</text>
</comment>
<dbReference type="PANTHER" id="PTHR43716">
    <property type="entry name" value="D-2-HYDROXYGLUTARATE DEHYDROGENASE, MITOCHONDRIAL"/>
    <property type="match status" value="1"/>
</dbReference>
<dbReference type="Gene3D" id="3.30.70.2740">
    <property type="match status" value="1"/>
</dbReference>
<dbReference type="Gene3D" id="3.30.70.2190">
    <property type="match status" value="1"/>
</dbReference>
<dbReference type="InterPro" id="IPR016166">
    <property type="entry name" value="FAD-bd_PCMH"/>
</dbReference>
<dbReference type="GO" id="GO:0071949">
    <property type="term" value="F:FAD binding"/>
    <property type="evidence" value="ECO:0007669"/>
    <property type="project" value="InterPro"/>
</dbReference>
<sequence>MRRPADKAKSLLMTQDILTQIASVVGPNGLLTAPADKAPFEEEERGLYHGKALAVVRPASTAEVAAVVKLCAEAGVAIVPQGGNTGLCGGGAPDDSGRQIVLSLGRMNRVRAVDPLNFTMTVEAGVILQTLQKTAEEAGCLFPLSLGAEGSCVIGGNISTNAGGSGVLRYGNTRELVLGLEVVLPDGQVWDGLRSLRKDNTGYDLKQLFIGGEGTLGIITAAVIKLFPRPRDVQTAFCAMADLDSVLALLARARAASGDQVTAFELIGRSGLVLDLENLPGIADPFAEPHDWYVLMELSTSRPEGSLQESLESLLGEAMEAGEVVDAVMAQSMDQRNALWRIREGVPEAQKKAGGSIKHDVSVPVSSVPELIRRATPAVETALPGVRVIPFGHVGDGNIHYNLSQPKGADKQAFLAEWENMNRIVHDIVVELRGSISAEHGIGKLKKGELAHYKESLELDLMRKIKAALDPMGVMNPGKIL</sequence>
<dbReference type="EMBL" id="MLJW01000126">
    <property type="protein sequence ID" value="OIQ97934.1"/>
    <property type="molecule type" value="Genomic_DNA"/>
</dbReference>
<reference evidence="6" key="1">
    <citation type="submission" date="2016-10" db="EMBL/GenBank/DDBJ databases">
        <title>Sequence of Gallionella enrichment culture.</title>
        <authorList>
            <person name="Poehlein A."/>
            <person name="Muehling M."/>
            <person name="Daniel R."/>
        </authorList>
    </citation>
    <scope>NUCLEOTIDE SEQUENCE</scope>
</reference>
<organism evidence="6">
    <name type="scientific">mine drainage metagenome</name>
    <dbReference type="NCBI Taxonomy" id="410659"/>
    <lineage>
        <taxon>unclassified sequences</taxon>
        <taxon>metagenomes</taxon>
        <taxon>ecological metagenomes</taxon>
    </lineage>
</organism>
<evidence type="ECO:0000256" key="4">
    <source>
        <dbReference type="ARBA" id="ARBA00022827"/>
    </source>
</evidence>
<dbReference type="InterPro" id="IPR016169">
    <property type="entry name" value="FAD-bd_PCMH_sub2"/>
</dbReference>
<protein>
    <submittedName>
        <fullName evidence="6">Putative FAD-linked oxidoreductase</fullName>
        <ecNumber evidence="6">1.-.-.-</ecNumber>
    </submittedName>
</protein>
<keyword evidence="4" id="KW-0274">FAD</keyword>
<keyword evidence="3" id="KW-0285">Flavoprotein</keyword>
<dbReference type="SUPFAM" id="SSF55103">
    <property type="entry name" value="FAD-linked oxidases, C-terminal domain"/>
    <property type="match status" value="1"/>
</dbReference>
<dbReference type="Gene3D" id="3.30.43.10">
    <property type="entry name" value="Uridine Diphospho-n-acetylenolpyruvylglucosamine Reductase, domain 2"/>
    <property type="match status" value="1"/>
</dbReference>
<dbReference type="Gene3D" id="3.30.465.10">
    <property type="match status" value="1"/>
</dbReference>
<dbReference type="InterPro" id="IPR016167">
    <property type="entry name" value="FAD-bd_PCMH_sub1"/>
</dbReference>
<dbReference type="SUPFAM" id="SSF56176">
    <property type="entry name" value="FAD-binding/transporter-associated domain-like"/>
    <property type="match status" value="1"/>
</dbReference>
<dbReference type="FunFam" id="1.10.45.10:FF:000001">
    <property type="entry name" value="D-lactate dehydrogenase mitochondrial"/>
    <property type="match status" value="1"/>
</dbReference>
<name>A0A1J5RPH7_9ZZZZ</name>
<gene>
    <name evidence="6" type="ORF">GALL_201160</name>
</gene>
<dbReference type="PROSITE" id="PS51387">
    <property type="entry name" value="FAD_PCMH"/>
    <property type="match status" value="1"/>
</dbReference>
<dbReference type="InterPro" id="IPR051264">
    <property type="entry name" value="FAD-oxidored/transferase_4"/>
</dbReference>
<dbReference type="InterPro" id="IPR036318">
    <property type="entry name" value="FAD-bd_PCMH-like_sf"/>
</dbReference>
<keyword evidence="6" id="KW-0560">Oxidoreductase</keyword>
<dbReference type="Pfam" id="PF02913">
    <property type="entry name" value="FAD-oxidase_C"/>
    <property type="match status" value="1"/>
</dbReference>
<dbReference type="Pfam" id="PF01565">
    <property type="entry name" value="FAD_binding_4"/>
    <property type="match status" value="1"/>
</dbReference>
<evidence type="ECO:0000256" key="1">
    <source>
        <dbReference type="ARBA" id="ARBA00001974"/>
    </source>
</evidence>
<dbReference type="GO" id="GO:0022904">
    <property type="term" value="P:respiratory electron transport chain"/>
    <property type="evidence" value="ECO:0007669"/>
    <property type="project" value="TreeGrafter"/>
</dbReference>
<dbReference type="AlphaFoldDB" id="A0A1J5RPH7"/>
<evidence type="ECO:0000256" key="2">
    <source>
        <dbReference type="ARBA" id="ARBA00008000"/>
    </source>
</evidence>
<dbReference type="GO" id="GO:0016491">
    <property type="term" value="F:oxidoreductase activity"/>
    <property type="evidence" value="ECO:0007669"/>
    <property type="project" value="UniProtKB-KW"/>
</dbReference>
<evidence type="ECO:0000256" key="3">
    <source>
        <dbReference type="ARBA" id="ARBA00022630"/>
    </source>
</evidence>
<dbReference type="InterPro" id="IPR006094">
    <property type="entry name" value="Oxid_FAD_bind_N"/>
</dbReference>
<evidence type="ECO:0000313" key="6">
    <source>
        <dbReference type="EMBL" id="OIQ97934.1"/>
    </source>
</evidence>
<evidence type="ECO:0000259" key="5">
    <source>
        <dbReference type="PROSITE" id="PS51387"/>
    </source>
</evidence>
<comment type="similarity">
    <text evidence="2">Belongs to the FAD-binding oxidoreductase/transferase type 4 family.</text>
</comment>
<accession>A0A1J5RPH7</accession>
<dbReference type="EC" id="1.-.-.-" evidence="6"/>
<dbReference type="InterPro" id="IPR016171">
    <property type="entry name" value="Vanillyl_alc_oxidase_C-sub2"/>
</dbReference>
<feature type="domain" description="FAD-binding PCMH-type" evidence="5">
    <location>
        <begin position="48"/>
        <end position="229"/>
    </location>
</feature>
<dbReference type="InterPro" id="IPR016164">
    <property type="entry name" value="FAD-linked_Oxase-like_C"/>
</dbReference>
<proteinExistence type="inferred from homology"/>
<dbReference type="InterPro" id="IPR004113">
    <property type="entry name" value="FAD-bd_oxidored_4_C"/>
</dbReference>
<comment type="cofactor">
    <cofactor evidence="1">
        <name>FAD</name>
        <dbReference type="ChEBI" id="CHEBI:57692"/>
    </cofactor>
</comment>
<dbReference type="PANTHER" id="PTHR43716:SF2">
    <property type="entry name" value="BLL6224 PROTEIN"/>
    <property type="match status" value="1"/>
</dbReference>
<dbReference type="Gene3D" id="1.10.45.10">
    <property type="entry name" value="Vanillyl-alcohol Oxidase, Chain A, domain 4"/>
    <property type="match status" value="1"/>
</dbReference>